<dbReference type="EMBL" id="BGZK01000184">
    <property type="protein sequence ID" value="GBP26770.1"/>
    <property type="molecule type" value="Genomic_DNA"/>
</dbReference>
<dbReference type="Proteomes" id="UP000299102">
    <property type="component" value="Unassembled WGS sequence"/>
</dbReference>
<organism evidence="1 2">
    <name type="scientific">Eumeta variegata</name>
    <name type="common">Bagworm moth</name>
    <name type="synonym">Eumeta japonica</name>
    <dbReference type="NCBI Taxonomy" id="151549"/>
    <lineage>
        <taxon>Eukaryota</taxon>
        <taxon>Metazoa</taxon>
        <taxon>Ecdysozoa</taxon>
        <taxon>Arthropoda</taxon>
        <taxon>Hexapoda</taxon>
        <taxon>Insecta</taxon>
        <taxon>Pterygota</taxon>
        <taxon>Neoptera</taxon>
        <taxon>Endopterygota</taxon>
        <taxon>Lepidoptera</taxon>
        <taxon>Glossata</taxon>
        <taxon>Ditrysia</taxon>
        <taxon>Tineoidea</taxon>
        <taxon>Psychidae</taxon>
        <taxon>Oiketicinae</taxon>
        <taxon>Eumeta</taxon>
    </lineage>
</organism>
<sequence length="208" mass="23636">MLKNVPVDMQNLPFNFKITVKRLLDIKGCGWESLMKNVTLGNVTMSHRTRERPAECLASLPLNYDRCRIPEGATQPPASDRRWTPRRPISVAYYNIHIIRYSAQVRDRDQNGESKGAPYRSTHVQSMNNIVADANKFTSTVRRPCTEYIPLAPMQVIKCRAFKQPRKPPCSVRDHCAAVKVRPQPRFPTAGGRLLSTAVTRRCGRGDF</sequence>
<dbReference type="AlphaFoldDB" id="A0A4C1UKU0"/>
<proteinExistence type="predicted"/>
<evidence type="ECO:0000313" key="1">
    <source>
        <dbReference type="EMBL" id="GBP26770.1"/>
    </source>
</evidence>
<keyword evidence="2" id="KW-1185">Reference proteome</keyword>
<accession>A0A4C1UKU0</accession>
<protein>
    <submittedName>
        <fullName evidence="1">Uncharacterized protein</fullName>
    </submittedName>
</protein>
<evidence type="ECO:0000313" key="2">
    <source>
        <dbReference type="Proteomes" id="UP000299102"/>
    </source>
</evidence>
<reference evidence="1 2" key="1">
    <citation type="journal article" date="2019" name="Commun. Biol.">
        <title>The bagworm genome reveals a unique fibroin gene that provides high tensile strength.</title>
        <authorList>
            <person name="Kono N."/>
            <person name="Nakamura H."/>
            <person name="Ohtoshi R."/>
            <person name="Tomita M."/>
            <person name="Numata K."/>
            <person name="Arakawa K."/>
        </authorList>
    </citation>
    <scope>NUCLEOTIDE SEQUENCE [LARGE SCALE GENOMIC DNA]</scope>
</reference>
<name>A0A4C1UKU0_EUMVA</name>
<gene>
    <name evidence="1" type="ORF">EVAR_95282_1</name>
</gene>
<comment type="caution">
    <text evidence="1">The sequence shown here is derived from an EMBL/GenBank/DDBJ whole genome shotgun (WGS) entry which is preliminary data.</text>
</comment>